<evidence type="ECO:0000256" key="4">
    <source>
        <dbReference type="ARBA" id="ARBA00013145"/>
    </source>
</evidence>
<dbReference type="Proteomes" id="UP000824124">
    <property type="component" value="Unassembled WGS sequence"/>
</dbReference>
<sequence length="557" mass="59603">MNGAEAIIACLEQEGCNIVFSYPGGAVLGLFQALRNSTKIKNVLTRTEQGATHAASGYARVSGRPGVCIATSGPGATNLVTGLATAYMDSFPVIAITGQVSSTMIGTDAFQEIDITGITRPIVKHSYLVTNVNELPEIVKEAFHIAQTGRPGPVLIDLPKNVSEQECTATIPGVINLPGYKPKFKGHPLKIKNACQVLMNAKKPLIYAGGGVVSAGAEDLLHEVAHRLDAPVAVTLMGKAAYPFRDGHYIGMLGIHGAPAANLAVTECDVLLAIGARFDDRVTANVDKFAHAATIIHVDVDPAEIGKNVPSDVPIVGDAASVLHDMLDYLEQQKHETWRARIESWRPLTSGAYAAPASDSLRFRDVIRELFKQTHGKAIMTTDVGQHQMVAAQFYHAGRKRGFVSSGGLGTMGYGLPAAVGAQLAEPDELVLCITGDGSLQMTMNELATAKANHLPIKVILSNNSNLGMVRQLQKYYNEENYFGIDLEGNPDFSKIAEAYDMSYYCIKKPVDIAPMLAVALADGRLAMVECVIPKEEMVYPMVLNGSGLDEMVTDGK</sequence>
<proteinExistence type="inferred from homology"/>
<dbReference type="InterPro" id="IPR000399">
    <property type="entry name" value="TPP-bd_CS"/>
</dbReference>
<dbReference type="NCBIfam" id="TIGR00118">
    <property type="entry name" value="acolac_lg"/>
    <property type="match status" value="1"/>
</dbReference>
<keyword evidence="9 12" id="KW-0786">Thiamine pyrophosphate</keyword>
<evidence type="ECO:0000256" key="11">
    <source>
        <dbReference type="ARBA" id="ARBA00048670"/>
    </source>
</evidence>
<protein>
    <recommendedName>
        <fullName evidence="4 12">Acetolactate synthase</fullName>
        <ecNumber evidence="4 12">2.2.1.6</ecNumber>
    </recommendedName>
</protein>
<reference evidence="16" key="1">
    <citation type="submission" date="2020-10" db="EMBL/GenBank/DDBJ databases">
        <authorList>
            <person name="Gilroy R."/>
        </authorList>
    </citation>
    <scope>NUCLEOTIDE SEQUENCE</scope>
    <source>
        <strain evidence="16">2830</strain>
    </source>
</reference>
<dbReference type="PANTHER" id="PTHR18968:SF13">
    <property type="entry name" value="ACETOLACTATE SYNTHASE CATALYTIC SUBUNIT, MITOCHONDRIAL"/>
    <property type="match status" value="1"/>
</dbReference>
<evidence type="ECO:0000256" key="7">
    <source>
        <dbReference type="ARBA" id="ARBA00022723"/>
    </source>
</evidence>
<feature type="domain" description="Thiamine pyrophosphate enzyme central" evidence="13">
    <location>
        <begin position="191"/>
        <end position="325"/>
    </location>
</feature>
<dbReference type="InterPro" id="IPR012001">
    <property type="entry name" value="Thiamin_PyroP_enz_TPP-bd_dom"/>
</dbReference>
<dbReference type="InterPro" id="IPR039368">
    <property type="entry name" value="AHAS_TPP"/>
</dbReference>
<keyword evidence="10 12" id="KW-0100">Branched-chain amino acid biosynthesis</keyword>
<dbReference type="InterPro" id="IPR011766">
    <property type="entry name" value="TPP_enzyme_TPP-bd"/>
</dbReference>
<dbReference type="Pfam" id="PF02776">
    <property type="entry name" value="TPP_enzyme_N"/>
    <property type="match status" value="1"/>
</dbReference>
<dbReference type="EC" id="2.2.1.6" evidence="4 12"/>
<dbReference type="InterPro" id="IPR029035">
    <property type="entry name" value="DHS-like_NAD/FAD-binding_dom"/>
</dbReference>
<dbReference type="CDD" id="cd02015">
    <property type="entry name" value="TPP_AHAS"/>
    <property type="match status" value="1"/>
</dbReference>
<name>A0A9D1HKD9_9FIRM</name>
<dbReference type="FunFam" id="3.40.50.970:FF:000007">
    <property type="entry name" value="Acetolactate synthase"/>
    <property type="match status" value="1"/>
</dbReference>
<comment type="caution">
    <text evidence="16">The sequence shown here is derived from an EMBL/GenBank/DDBJ whole genome shotgun (WGS) entry which is preliminary data.</text>
</comment>
<keyword evidence="8 12" id="KW-0460">Magnesium</keyword>
<dbReference type="GO" id="GO:0050660">
    <property type="term" value="F:flavin adenine dinucleotide binding"/>
    <property type="evidence" value="ECO:0007669"/>
    <property type="project" value="InterPro"/>
</dbReference>
<dbReference type="PANTHER" id="PTHR18968">
    <property type="entry name" value="THIAMINE PYROPHOSPHATE ENZYMES"/>
    <property type="match status" value="1"/>
</dbReference>
<dbReference type="GO" id="GO:0009097">
    <property type="term" value="P:isoleucine biosynthetic process"/>
    <property type="evidence" value="ECO:0007669"/>
    <property type="project" value="TreeGrafter"/>
</dbReference>
<comment type="cofactor">
    <cofactor evidence="12">
        <name>thiamine diphosphate</name>
        <dbReference type="ChEBI" id="CHEBI:58937"/>
    </cofactor>
    <text evidence="12">Binds 1 thiamine pyrophosphate per subunit.</text>
</comment>
<dbReference type="Gene3D" id="3.40.50.1220">
    <property type="entry name" value="TPP-binding domain"/>
    <property type="match status" value="1"/>
</dbReference>
<dbReference type="GO" id="GO:0009099">
    <property type="term" value="P:L-valine biosynthetic process"/>
    <property type="evidence" value="ECO:0007669"/>
    <property type="project" value="TreeGrafter"/>
</dbReference>
<evidence type="ECO:0000256" key="12">
    <source>
        <dbReference type="RuleBase" id="RU003591"/>
    </source>
</evidence>
<organism evidence="16 17">
    <name type="scientific">Candidatus Avidehalobacter gallistercoris</name>
    <dbReference type="NCBI Taxonomy" id="2840694"/>
    <lineage>
        <taxon>Bacteria</taxon>
        <taxon>Bacillati</taxon>
        <taxon>Bacillota</taxon>
        <taxon>Clostridia</taxon>
        <taxon>Eubacteriales</taxon>
        <taxon>Peptococcaceae</taxon>
        <taxon>Peptococcaceae incertae sedis</taxon>
        <taxon>Candidatus Avidehalobacter</taxon>
    </lineage>
</organism>
<evidence type="ECO:0000256" key="5">
    <source>
        <dbReference type="ARBA" id="ARBA00022605"/>
    </source>
</evidence>
<accession>A0A9D1HKD9</accession>
<keyword evidence="6 12" id="KW-0808">Transferase</keyword>
<evidence type="ECO:0000256" key="9">
    <source>
        <dbReference type="ARBA" id="ARBA00023052"/>
    </source>
</evidence>
<reference evidence="16" key="2">
    <citation type="journal article" date="2021" name="PeerJ">
        <title>Extensive microbial diversity within the chicken gut microbiome revealed by metagenomics and culture.</title>
        <authorList>
            <person name="Gilroy R."/>
            <person name="Ravi A."/>
            <person name="Getino M."/>
            <person name="Pursley I."/>
            <person name="Horton D.L."/>
            <person name="Alikhan N.F."/>
            <person name="Baker D."/>
            <person name="Gharbi K."/>
            <person name="Hall N."/>
            <person name="Watson M."/>
            <person name="Adriaenssens E.M."/>
            <person name="Foster-Nyarko E."/>
            <person name="Jarju S."/>
            <person name="Secka A."/>
            <person name="Antonio M."/>
            <person name="Oren A."/>
            <person name="Chaudhuri R.R."/>
            <person name="La Ragione R."/>
            <person name="Hildebrand F."/>
            <person name="Pallen M.J."/>
        </authorList>
    </citation>
    <scope>NUCLEOTIDE SEQUENCE</scope>
    <source>
        <strain evidence="16">2830</strain>
    </source>
</reference>
<dbReference type="InterPro" id="IPR012846">
    <property type="entry name" value="Acetolactate_synth_lsu"/>
</dbReference>
<dbReference type="Pfam" id="PF02775">
    <property type="entry name" value="TPP_enzyme_C"/>
    <property type="match status" value="1"/>
</dbReference>
<feature type="domain" description="Thiamine pyrophosphate enzyme N-terminal TPP-binding" evidence="15">
    <location>
        <begin position="1"/>
        <end position="116"/>
    </location>
</feature>
<comment type="cofactor">
    <cofactor evidence="12">
        <name>Mg(2+)</name>
        <dbReference type="ChEBI" id="CHEBI:18420"/>
    </cofactor>
    <text evidence="12">Binds 1 Mg(2+) ion per subunit.</text>
</comment>
<dbReference type="GO" id="GO:0000287">
    <property type="term" value="F:magnesium ion binding"/>
    <property type="evidence" value="ECO:0007669"/>
    <property type="project" value="UniProtKB-UniRule"/>
</dbReference>
<dbReference type="InterPro" id="IPR029061">
    <property type="entry name" value="THDP-binding"/>
</dbReference>
<dbReference type="SUPFAM" id="SSF52467">
    <property type="entry name" value="DHS-like NAD/FAD-binding domain"/>
    <property type="match status" value="1"/>
</dbReference>
<dbReference type="SUPFAM" id="SSF52518">
    <property type="entry name" value="Thiamin diphosphate-binding fold (THDP-binding)"/>
    <property type="match status" value="2"/>
</dbReference>
<evidence type="ECO:0000313" key="17">
    <source>
        <dbReference type="Proteomes" id="UP000824124"/>
    </source>
</evidence>
<evidence type="ECO:0000256" key="10">
    <source>
        <dbReference type="ARBA" id="ARBA00023304"/>
    </source>
</evidence>
<dbReference type="EMBL" id="DVMH01000033">
    <property type="protein sequence ID" value="HIU10881.1"/>
    <property type="molecule type" value="Genomic_DNA"/>
</dbReference>
<dbReference type="InterPro" id="IPR045229">
    <property type="entry name" value="TPP_enz"/>
</dbReference>
<dbReference type="AlphaFoldDB" id="A0A9D1HKD9"/>
<dbReference type="GO" id="GO:0030976">
    <property type="term" value="F:thiamine pyrophosphate binding"/>
    <property type="evidence" value="ECO:0007669"/>
    <property type="project" value="UniProtKB-UniRule"/>
</dbReference>
<evidence type="ECO:0000259" key="15">
    <source>
        <dbReference type="Pfam" id="PF02776"/>
    </source>
</evidence>
<comment type="catalytic activity">
    <reaction evidence="11 12">
        <text>2 pyruvate + H(+) = (2S)-2-acetolactate + CO2</text>
        <dbReference type="Rhea" id="RHEA:25249"/>
        <dbReference type="ChEBI" id="CHEBI:15361"/>
        <dbReference type="ChEBI" id="CHEBI:15378"/>
        <dbReference type="ChEBI" id="CHEBI:16526"/>
        <dbReference type="ChEBI" id="CHEBI:58476"/>
        <dbReference type="EC" id="2.2.1.6"/>
    </reaction>
</comment>
<gene>
    <name evidence="16" type="primary">ilvB</name>
    <name evidence="16" type="ORF">IAB00_06560</name>
</gene>
<evidence type="ECO:0000256" key="2">
    <source>
        <dbReference type="ARBA" id="ARBA00005025"/>
    </source>
</evidence>
<dbReference type="Gene3D" id="3.40.50.970">
    <property type="match status" value="2"/>
</dbReference>
<dbReference type="GO" id="GO:0005948">
    <property type="term" value="C:acetolactate synthase complex"/>
    <property type="evidence" value="ECO:0007669"/>
    <property type="project" value="TreeGrafter"/>
</dbReference>
<dbReference type="GO" id="GO:0003984">
    <property type="term" value="F:acetolactate synthase activity"/>
    <property type="evidence" value="ECO:0007669"/>
    <property type="project" value="UniProtKB-EC"/>
</dbReference>
<keyword evidence="7 12" id="KW-0479">Metal-binding</keyword>
<dbReference type="CDD" id="cd07035">
    <property type="entry name" value="TPP_PYR_POX_like"/>
    <property type="match status" value="1"/>
</dbReference>
<dbReference type="FunFam" id="3.40.50.1220:FF:000008">
    <property type="entry name" value="Acetolactate synthase"/>
    <property type="match status" value="1"/>
</dbReference>
<evidence type="ECO:0000259" key="13">
    <source>
        <dbReference type="Pfam" id="PF00205"/>
    </source>
</evidence>
<dbReference type="Pfam" id="PF00205">
    <property type="entry name" value="TPP_enzyme_M"/>
    <property type="match status" value="1"/>
</dbReference>
<evidence type="ECO:0000313" key="16">
    <source>
        <dbReference type="EMBL" id="HIU10881.1"/>
    </source>
</evidence>
<evidence type="ECO:0000256" key="6">
    <source>
        <dbReference type="ARBA" id="ARBA00022679"/>
    </source>
</evidence>
<comment type="similarity">
    <text evidence="3 12">Belongs to the TPP enzyme family.</text>
</comment>
<dbReference type="InterPro" id="IPR012000">
    <property type="entry name" value="Thiamin_PyroP_enz_cen_dom"/>
</dbReference>
<evidence type="ECO:0000256" key="8">
    <source>
        <dbReference type="ARBA" id="ARBA00022842"/>
    </source>
</evidence>
<feature type="domain" description="Thiamine pyrophosphate enzyme TPP-binding" evidence="14">
    <location>
        <begin position="383"/>
        <end position="531"/>
    </location>
</feature>
<comment type="pathway">
    <text evidence="2 12">Amino-acid biosynthesis; L-valine biosynthesis; L-valine from pyruvate: step 1/4.</text>
</comment>
<evidence type="ECO:0000256" key="3">
    <source>
        <dbReference type="ARBA" id="ARBA00007812"/>
    </source>
</evidence>
<comment type="pathway">
    <text evidence="1 12">Amino-acid biosynthesis; L-isoleucine biosynthesis; L-isoleucine from 2-oxobutanoate: step 1/4.</text>
</comment>
<evidence type="ECO:0000259" key="14">
    <source>
        <dbReference type="Pfam" id="PF02775"/>
    </source>
</evidence>
<dbReference type="PROSITE" id="PS00187">
    <property type="entry name" value="TPP_ENZYMES"/>
    <property type="match status" value="1"/>
</dbReference>
<keyword evidence="5 12" id="KW-0028">Amino-acid biosynthesis</keyword>
<evidence type="ECO:0000256" key="1">
    <source>
        <dbReference type="ARBA" id="ARBA00004974"/>
    </source>
</evidence>